<dbReference type="Proteomes" id="UP000594262">
    <property type="component" value="Unplaced"/>
</dbReference>
<accession>A0A7M5WSI3</accession>
<proteinExistence type="predicted"/>
<dbReference type="AlphaFoldDB" id="A0A7M5WSI3"/>
<feature type="compositionally biased region" description="Basic and acidic residues" evidence="1">
    <location>
        <begin position="122"/>
        <end position="138"/>
    </location>
</feature>
<dbReference type="EnsemblMetazoa" id="CLYHEMT010322.2">
    <property type="protein sequence ID" value="CLYHEMP010322.2"/>
    <property type="gene ID" value="CLYHEMG010322"/>
</dbReference>
<evidence type="ECO:0000313" key="2">
    <source>
        <dbReference type="EnsemblMetazoa" id="CLYHEMP010322.2"/>
    </source>
</evidence>
<evidence type="ECO:0000313" key="3">
    <source>
        <dbReference type="Proteomes" id="UP000594262"/>
    </source>
</evidence>
<feature type="region of interest" description="Disordered" evidence="1">
    <location>
        <begin position="101"/>
        <end position="150"/>
    </location>
</feature>
<dbReference type="RefSeq" id="XP_066922272.1">
    <property type="nucleotide sequence ID" value="XM_067066171.1"/>
</dbReference>
<sequence>MAAINKLNLDNNKTKEELFEAIWFNQIYPTIKPKILGKVYAQRRKKLGNIKIKQLKKFKTLIDESSNVDIALKALGEDLSNRFKVTLTLEVDKLDLTKDANQKSTDHQISEDNTSETDAEDSIDKENEETKTTEHQISDDNASEIYAEDSSEEIEKTECIIGKKFLRNKTNHQPEQVEVMQISVRQSRPIIIDLYAVLSKIVLLLGSERNPVGFMCWY</sequence>
<evidence type="ECO:0000256" key="1">
    <source>
        <dbReference type="SAM" id="MobiDB-lite"/>
    </source>
</evidence>
<name>A0A7M5WSI3_9CNID</name>
<dbReference type="GeneID" id="136809627"/>
<reference evidence="2" key="1">
    <citation type="submission" date="2021-01" db="UniProtKB">
        <authorList>
            <consortium name="EnsemblMetazoa"/>
        </authorList>
    </citation>
    <scope>IDENTIFICATION</scope>
</reference>
<keyword evidence="3" id="KW-1185">Reference proteome</keyword>
<organism evidence="2 3">
    <name type="scientific">Clytia hemisphaerica</name>
    <dbReference type="NCBI Taxonomy" id="252671"/>
    <lineage>
        <taxon>Eukaryota</taxon>
        <taxon>Metazoa</taxon>
        <taxon>Cnidaria</taxon>
        <taxon>Hydrozoa</taxon>
        <taxon>Hydroidolina</taxon>
        <taxon>Leptothecata</taxon>
        <taxon>Obeliida</taxon>
        <taxon>Clytiidae</taxon>
        <taxon>Clytia</taxon>
    </lineage>
</organism>
<protein>
    <submittedName>
        <fullName evidence="2">Uncharacterized protein</fullName>
    </submittedName>
</protein>
<feature type="compositionally biased region" description="Basic and acidic residues" evidence="1">
    <location>
        <begin position="101"/>
        <end position="110"/>
    </location>
</feature>